<comment type="similarity">
    <text evidence="14">Belongs to the MurCDEF family.</text>
</comment>
<dbReference type="Gene3D" id="3.40.1190.10">
    <property type="entry name" value="Mur-like, catalytic domain"/>
    <property type="match status" value="1"/>
</dbReference>
<comment type="function">
    <text evidence="14">Cell wall formation.</text>
</comment>
<dbReference type="InterPro" id="IPR000713">
    <property type="entry name" value="Mur_ligase_N"/>
</dbReference>
<dbReference type="RefSeq" id="WP_079540764.1">
    <property type="nucleotide sequence ID" value="NZ_FKLO01000049.1"/>
</dbReference>
<dbReference type="Pfam" id="PF02875">
    <property type="entry name" value="Mur_ligase_C"/>
    <property type="match status" value="1"/>
</dbReference>
<dbReference type="GO" id="GO:0008763">
    <property type="term" value="F:UDP-N-acetylmuramate-L-alanine ligase activity"/>
    <property type="evidence" value="ECO:0007669"/>
    <property type="project" value="UniProtKB-UniRule"/>
</dbReference>
<keyword evidence="10 14" id="KW-0573">Peptidoglycan synthesis</keyword>
<feature type="domain" description="Mur ligase C-terminal" evidence="17">
    <location>
        <begin position="339"/>
        <end position="462"/>
    </location>
</feature>
<dbReference type="Gene3D" id="3.90.190.20">
    <property type="entry name" value="Mur ligase, C-terminal domain"/>
    <property type="match status" value="1"/>
</dbReference>
<evidence type="ECO:0000313" key="20">
    <source>
        <dbReference type="Proteomes" id="UP000190837"/>
    </source>
</evidence>
<keyword evidence="15" id="KW-1133">Transmembrane helix</keyword>
<dbReference type="FunFam" id="3.40.1190.10:FF:000001">
    <property type="entry name" value="UDP-N-acetylmuramate--L-alanine ligase"/>
    <property type="match status" value="1"/>
</dbReference>
<dbReference type="Proteomes" id="UP000190837">
    <property type="component" value="Unassembled WGS sequence"/>
</dbReference>
<comment type="pathway">
    <text evidence="2 14">Cell wall biogenesis; peptidoglycan biosynthesis.</text>
</comment>
<protein>
    <recommendedName>
        <fullName evidence="3 14">UDP-N-acetylmuramate--L-alanine ligase</fullName>
        <ecNumber evidence="3 14">6.3.2.8</ecNumber>
    </recommendedName>
    <alternativeName>
        <fullName evidence="14">UDP-N-acetylmuramoyl-L-alanine synthetase</fullName>
    </alternativeName>
</protein>
<sequence>MSADLHFGRIERRQMRRVRNVFFVGIGGVGMSAIAEVLITLGYAVSGSDLKPSANTERLAAKGATLFFGHAAENVKDASVVVTSSAIDPKNPEVLRARELGIPVIRRAEMLAELMRFRFGIAVAGTHGKTTTTSLIASILADAGLDPTFVIGGVLTAAGSNARLGDGQYLVAEADESDASFLHLQPMMSVVTNIDADHLENYGGSFDNLKQGFVRFLHNLPFYGLAVLCIDDEGVQSILGDVGRPVRTYGFSEAAEVRAVNVRQVGLQMHFDVVDKVSGETFPLALSMPGKHNVLNALAAFIITSELGLTRAEITAGLAQFKGVGRRFTHHGIIEHEHGRAEVFEDYGHHPNEIRAVLQAAAEGFAGRRIFAVFQPHRFTRTRDCLDDFAEVLSNCEALVLTDVYSAGEAPIAGADSRALARAIRAHGKVEPVLIADKAAINQQLYDNLLADGDVVIYFGAGDIGRVAKDMATEHGIHE</sequence>
<dbReference type="GO" id="GO:0009252">
    <property type="term" value="P:peptidoglycan biosynthetic process"/>
    <property type="evidence" value="ECO:0007669"/>
    <property type="project" value="UniProtKB-UniRule"/>
</dbReference>
<evidence type="ECO:0000256" key="4">
    <source>
        <dbReference type="ARBA" id="ARBA00022490"/>
    </source>
</evidence>
<dbReference type="AlphaFoldDB" id="A0A1C3H4Z0"/>
<keyword evidence="7 14" id="KW-0547">Nucleotide-binding</keyword>
<dbReference type="Pfam" id="PF01225">
    <property type="entry name" value="Mur_ligase"/>
    <property type="match status" value="1"/>
</dbReference>
<keyword evidence="4 14" id="KW-0963">Cytoplasm</keyword>
<feature type="transmembrane region" description="Helical" evidence="15">
    <location>
        <begin position="21"/>
        <end position="45"/>
    </location>
</feature>
<dbReference type="SUPFAM" id="SSF53623">
    <property type="entry name" value="MurD-like peptide ligases, catalytic domain"/>
    <property type="match status" value="1"/>
</dbReference>
<dbReference type="PANTHER" id="PTHR43445:SF3">
    <property type="entry name" value="UDP-N-ACETYLMURAMATE--L-ALANINE LIGASE"/>
    <property type="match status" value="1"/>
</dbReference>
<keyword evidence="11 14" id="KW-0131">Cell cycle</keyword>
<dbReference type="EC" id="6.3.2.8" evidence="3 14"/>
<evidence type="ECO:0000259" key="17">
    <source>
        <dbReference type="Pfam" id="PF02875"/>
    </source>
</evidence>
<evidence type="ECO:0000256" key="3">
    <source>
        <dbReference type="ARBA" id="ARBA00012211"/>
    </source>
</evidence>
<evidence type="ECO:0000256" key="8">
    <source>
        <dbReference type="ARBA" id="ARBA00022840"/>
    </source>
</evidence>
<evidence type="ECO:0000256" key="12">
    <source>
        <dbReference type="ARBA" id="ARBA00023316"/>
    </source>
</evidence>
<keyword evidence="8 14" id="KW-0067">ATP-binding</keyword>
<evidence type="ECO:0000259" key="16">
    <source>
        <dbReference type="Pfam" id="PF01225"/>
    </source>
</evidence>
<keyword evidence="15" id="KW-0472">Membrane</keyword>
<dbReference type="InterPro" id="IPR013221">
    <property type="entry name" value="Mur_ligase_cen"/>
</dbReference>
<feature type="domain" description="Mur ligase N-terminal catalytic" evidence="16">
    <location>
        <begin position="23"/>
        <end position="117"/>
    </location>
</feature>
<dbReference type="InterPro" id="IPR005758">
    <property type="entry name" value="UDP-N-AcMur_Ala_ligase_MurC"/>
</dbReference>
<evidence type="ECO:0000256" key="6">
    <source>
        <dbReference type="ARBA" id="ARBA00022618"/>
    </source>
</evidence>
<dbReference type="EMBL" id="FKLO01000049">
    <property type="protein sequence ID" value="SAM65854.1"/>
    <property type="molecule type" value="Genomic_DNA"/>
</dbReference>
<dbReference type="HAMAP" id="MF_00046">
    <property type="entry name" value="MurC"/>
    <property type="match status" value="1"/>
</dbReference>
<dbReference type="InterPro" id="IPR004101">
    <property type="entry name" value="Mur_ligase_C"/>
</dbReference>
<keyword evidence="12 14" id="KW-0961">Cell wall biogenesis/degradation</keyword>
<gene>
    <name evidence="14" type="primary">murC</name>
    <name evidence="19" type="ORF">CHUV0807_1416</name>
</gene>
<reference evidence="20" key="1">
    <citation type="submission" date="2016-04" db="EMBL/GenBank/DDBJ databases">
        <authorList>
            <person name="Tagini F."/>
        </authorList>
    </citation>
    <scope>NUCLEOTIDE SEQUENCE [LARGE SCALE GENOMIC DNA]</scope>
    <source>
        <strain evidence="20">CHUV0807</strain>
    </source>
</reference>
<keyword evidence="9 14" id="KW-0133">Cell shape</keyword>
<dbReference type="InterPro" id="IPR036565">
    <property type="entry name" value="Mur-like_cat_sf"/>
</dbReference>
<dbReference type="PANTHER" id="PTHR43445">
    <property type="entry name" value="UDP-N-ACETYLMURAMATE--L-ALANINE LIGASE-RELATED"/>
    <property type="match status" value="1"/>
</dbReference>
<proteinExistence type="inferred from homology"/>
<dbReference type="GO" id="GO:0071555">
    <property type="term" value="P:cell wall organization"/>
    <property type="evidence" value="ECO:0007669"/>
    <property type="project" value="UniProtKB-KW"/>
</dbReference>
<evidence type="ECO:0000256" key="2">
    <source>
        <dbReference type="ARBA" id="ARBA00004752"/>
    </source>
</evidence>
<evidence type="ECO:0000256" key="1">
    <source>
        <dbReference type="ARBA" id="ARBA00004496"/>
    </source>
</evidence>
<dbReference type="Pfam" id="PF08245">
    <property type="entry name" value="Mur_ligase_M"/>
    <property type="match status" value="1"/>
</dbReference>
<organism evidence="19 20">
    <name type="scientific">Cardiobacterium hominis</name>
    <dbReference type="NCBI Taxonomy" id="2718"/>
    <lineage>
        <taxon>Bacteria</taxon>
        <taxon>Pseudomonadati</taxon>
        <taxon>Pseudomonadota</taxon>
        <taxon>Gammaproteobacteria</taxon>
        <taxon>Cardiobacteriales</taxon>
        <taxon>Cardiobacteriaceae</taxon>
        <taxon>Cardiobacterium</taxon>
    </lineage>
</organism>
<keyword evidence="6 14" id="KW-0132">Cell division</keyword>
<dbReference type="GO" id="GO:0005524">
    <property type="term" value="F:ATP binding"/>
    <property type="evidence" value="ECO:0007669"/>
    <property type="project" value="UniProtKB-UniRule"/>
</dbReference>
<evidence type="ECO:0000259" key="18">
    <source>
        <dbReference type="Pfam" id="PF08245"/>
    </source>
</evidence>
<evidence type="ECO:0000256" key="13">
    <source>
        <dbReference type="ARBA" id="ARBA00047833"/>
    </source>
</evidence>
<dbReference type="GO" id="GO:0008360">
    <property type="term" value="P:regulation of cell shape"/>
    <property type="evidence" value="ECO:0007669"/>
    <property type="project" value="UniProtKB-KW"/>
</dbReference>
<feature type="binding site" evidence="14">
    <location>
        <begin position="125"/>
        <end position="131"/>
    </location>
    <ligand>
        <name>ATP</name>
        <dbReference type="ChEBI" id="CHEBI:30616"/>
    </ligand>
</feature>
<evidence type="ECO:0000256" key="9">
    <source>
        <dbReference type="ARBA" id="ARBA00022960"/>
    </source>
</evidence>
<dbReference type="GO" id="GO:0051301">
    <property type="term" value="P:cell division"/>
    <property type="evidence" value="ECO:0007669"/>
    <property type="project" value="UniProtKB-KW"/>
</dbReference>
<dbReference type="SUPFAM" id="SSF51984">
    <property type="entry name" value="MurCD N-terminal domain"/>
    <property type="match status" value="1"/>
</dbReference>
<evidence type="ECO:0000256" key="5">
    <source>
        <dbReference type="ARBA" id="ARBA00022598"/>
    </source>
</evidence>
<dbReference type="Gene3D" id="3.40.50.720">
    <property type="entry name" value="NAD(P)-binding Rossmann-like Domain"/>
    <property type="match status" value="1"/>
</dbReference>
<evidence type="ECO:0000256" key="10">
    <source>
        <dbReference type="ARBA" id="ARBA00022984"/>
    </source>
</evidence>
<dbReference type="GO" id="GO:0005737">
    <property type="term" value="C:cytoplasm"/>
    <property type="evidence" value="ECO:0007669"/>
    <property type="project" value="UniProtKB-SubCell"/>
</dbReference>
<comment type="subcellular location">
    <subcellularLocation>
        <location evidence="1 14">Cytoplasm</location>
    </subcellularLocation>
</comment>
<evidence type="ECO:0000313" key="19">
    <source>
        <dbReference type="EMBL" id="SAM65854.1"/>
    </source>
</evidence>
<comment type="catalytic activity">
    <reaction evidence="13 14">
        <text>UDP-N-acetyl-alpha-D-muramate + L-alanine + ATP = UDP-N-acetyl-alpha-D-muramoyl-L-alanine + ADP + phosphate + H(+)</text>
        <dbReference type="Rhea" id="RHEA:23372"/>
        <dbReference type="ChEBI" id="CHEBI:15378"/>
        <dbReference type="ChEBI" id="CHEBI:30616"/>
        <dbReference type="ChEBI" id="CHEBI:43474"/>
        <dbReference type="ChEBI" id="CHEBI:57972"/>
        <dbReference type="ChEBI" id="CHEBI:70757"/>
        <dbReference type="ChEBI" id="CHEBI:83898"/>
        <dbReference type="ChEBI" id="CHEBI:456216"/>
        <dbReference type="EC" id="6.3.2.8"/>
    </reaction>
</comment>
<evidence type="ECO:0000256" key="7">
    <source>
        <dbReference type="ARBA" id="ARBA00022741"/>
    </source>
</evidence>
<accession>A0A1C3H4Z0</accession>
<dbReference type="InterPro" id="IPR036615">
    <property type="entry name" value="Mur_ligase_C_dom_sf"/>
</dbReference>
<name>A0A1C3H4Z0_9GAMM</name>
<evidence type="ECO:0000256" key="11">
    <source>
        <dbReference type="ARBA" id="ARBA00023306"/>
    </source>
</evidence>
<dbReference type="SUPFAM" id="SSF53244">
    <property type="entry name" value="MurD-like peptide ligases, peptide-binding domain"/>
    <property type="match status" value="1"/>
</dbReference>
<feature type="domain" description="Mur ligase central" evidence="18">
    <location>
        <begin position="123"/>
        <end position="303"/>
    </location>
</feature>
<dbReference type="NCBIfam" id="TIGR01082">
    <property type="entry name" value="murC"/>
    <property type="match status" value="1"/>
</dbReference>
<evidence type="ECO:0000256" key="14">
    <source>
        <dbReference type="HAMAP-Rule" id="MF_00046"/>
    </source>
</evidence>
<evidence type="ECO:0000256" key="15">
    <source>
        <dbReference type="SAM" id="Phobius"/>
    </source>
</evidence>
<dbReference type="InterPro" id="IPR050061">
    <property type="entry name" value="MurCDEF_pg_biosynth"/>
</dbReference>
<dbReference type="UniPathway" id="UPA00219"/>
<keyword evidence="5 14" id="KW-0436">Ligase</keyword>
<keyword evidence="15" id="KW-0812">Transmembrane</keyword>